<name>E2NL24_9BACE</name>
<proteinExistence type="predicted"/>
<gene>
    <name evidence="1" type="ORF">BACCELL_05018</name>
</gene>
<dbReference type="HOGENOM" id="CLU_3284594_0_0_10"/>
<reference evidence="1 2" key="1">
    <citation type="submission" date="2008-12" db="EMBL/GenBank/DDBJ databases">
        <authorList>
            <person name="Fulton L."/>
            <person name="Clifton S."/>
            <person name="Fulton B."/>
            <person name="Xu J."/>
            <person name="Minx P."/>
            <person name="Pepin K.H."/>
            <person name="Johnson M."/>
            <person name="Bhonagiri V."/>
            <person name="Nash W.E."/>
            <person name="Mardis E.R."/>
            <person name="Wilson R.K."/>
        </authorList>
    </citation>
    <scope>NUCLEOTIDE SEQUENCE [LARGE SCALE GENOMIC DNA]</scope>
    <source>
        <strain evidence="1 2">DSM 14838</strain>
    </source>
</reference>
<dbReference type="EMBL" id="ACCH01000408">
    <property type="protein sequence ID" value="EEF87381.1"/>
    <property type="molecule type" value="Genomic_DNA"/>
</dbReference>
<evidence type="ECO:0000313" key="2">
    <source>
        <dbReference type="Proteomes" id="UP000003711"/>
    </source>
</evidence>
<comment type="caution">
    <text evidence="1">The sequence shown here is derived from an EMBL/GenBank/DDBJ whole genome shotgun (WGS) entry which is preliminary data.</text>
</comment>
<evidence type="ECO:0000313" key="1">
    <source>
        <dbReference type="EMBL" id="EEF87381.1"/>
    </source>
</evidence>
<organism evidence="1 2">
    <name type="scientific">Bacteroides cellulosilyticus DSM 14838</name>
    <dbReference type="NCBI Taxonomy" id="537012"/>
    <lineage>
        <taxon>Bacteria</taxon>
        <taxon>Pseudomonadati</taxon>
        <taxon>Bacteroidota</taxon>
        <taxon>Bacteroidia</taxon>
        <taxon>Bacteroidales</taxon>
        <taxon>Bacteroidaceae</taxon>
        <taxon>Bacteroides</taxon>
    </lineage>
</organism>
<reference evidence="1 2" key="2">
    <citation type="submission" date="2009-01" db="EMBL/GenBank/DDBJ databases">
        <title>Draft genome sequence of Bacteroides cellulosilyticus (DSM 14838).</title>
        <authorList>
            <person name="Sudarsanam P."/>
            <person name="Ley R."/>
            <person name="Guruge J."/>
            <person name="Turnbaugh P.J."/>
            <person name="Mahowald M."/>
            <person name="Liep D."/>
            <person name="Gordon J."/>
        </authorList>
    </citation>
    <scope>NUCLEOTIDE SEQUENCE [LARGE SCALE GENOMIC DNA]</scope>
    <source>
        <strain evidence="1 2">DSM 14838</strain>
    </source>
</reference>
<accession>E2NL24</accession>
<dbReference type="AlphaFoldDB" id="E2NL24"/>
<sequence length="40" mass="4865">MGKCKHFVLITKEFLAFFLSKNIFLIKLFYRGIQNNYYSQ</sequence>
<dbReference type="Proteomes" id="UP000003711">
    <property type="component" value="Unassembled WGS sequence"/>
</dbReference>
<protein>
    <submittedName>
        <fullName evidence="1">Uncharacterized protein</fullName>
    </submittedName>
</protein>